<dbReference type="EMBL" id="BAAAPB010000002">
    <property type="protein sequence ID" value="GAA1961132.1"/>
    <property type="molecule type" value="Genomic_DNA"/>
</dbReference>
<keyword evidence="2" id="KW-1185">Reference proteome</keyword>
<proteinExistence type="predicted"/>
<dbReference type="SUPFAM" id="SSF109854">
    <property type="entry name" value="DinB/YfiT-like putative metalloenzymes"/>
    <property type="match status" value="1"/>
</dbReference>
<accession>A0ABN2R045</accession>
<dbReference type="InterPro" id="IPR034660">
    <property type="entry name" value="DinB/YfiT-like"/>
</dbReference>
<dbReference type="InterPro" id="IPR017517">
    <property type="entry name" value="Maleyloyr_isom"/>
</dbReference>
<dbReference type="NCBIfam" id="TIGR03083">
    <property type="entry name" value="maleylpyruvate isomerase family mycothiol-dependent enzyme"/>
    <property type="match status" value="1"/>
</dbReference>
<gene>
    <name evidence="1" type="ORF">GCM10009798_21110</name>
</gene>
<organism evidence="1 2">
    <name type="scientific">Nocardioides panacihumi</name>
    <dbReference type="NCBI Taxonomy" id="400774"/>
    <lineage>
        <taxon>Bacteria</taxon>
        <taxon>Bacillati</taxon>
        <taxon>Actinomycetota</taxon>
        <taxon>Actinomycetes</taxon>
        <taxon>Propionibacteriales</taxon>
        <taxon>Nocardioidaceae</taxon>
        <taxon>Nocardioides</taxon>
    </lineage>
</organism>
<dbReference type="Proteomes" id="UP001500571">
    <property type="component" value="Unassembled WGS sequence"/>
</dbReference>
<dbReference type="NCBIfam" id="TIGR03085">
    <property type="entry name" value="TIGR03085 family metal-binding protein"/>
    <property type="match status" value="1"/>
</dbReference>
<comment type="caution">
    <text evidence="1">The sequence shown here is derived from an EMBL/GenBank/DDBJ whole genome shotgun (WGS) entry which is preliminary data.</text>
</comment>
<sequence>MAVPADAAGRDPQTPAVTVEVVLTSLIPRPFVHSLAARERAELCDLALSLGGAEPTLCGGWSVKDLVVHLLVRERRPWSQLVQVVPPLASASARASSELGERDLDSLVTQLRAVPLPLAVVDPALNGMEMFVHHEDVRRAQPTWTARTLSEGDERHLWLAVSTVGRLQARRAGVPLVVVAGQRRAVLRRGDAPVTVTGPVSEILLFLCGRSATTGLSFDGSAERIAQLQATQLSV</sequence>
<protein>
    <submittedName>
        <fullName evidence="1">TIGR03085 family metal-binding protein</fullName>
    </submittedName>
</protein>
<dbReference type="InterPro" id="IPR017519">
    <property type="entry name" value="CHP03085"/>
</dbReference>
<reference evidence="1 2" key="1">
    <citation type="journal article" date="2019" name="Int. J. Syst. Evol. Microbiol.">
        <title>The Global Catalogue of Microorganisms (GCM) 10K type strain sequencing project: providing services to taxonomists for standard genome sequencing and annotation.</title>
        <authorList>
            <consortium name="The Broad Institute Genomics Platform"/>
            <consortium name="The Broad Institute Genome Sequencing Center for Infectious Disease"/>
            <person name="Wu L."/>
            <person name="Ma J."/>
        </authorList>
    </citation>
    <scope>NUCLEOTIDE SEQUENCE [LARGE SCALE GENOMIC DNA]</scope>
    <source>
        <strain evidence="1 2">JCM 15309</strain>
    </source>
</reference>
<evidence type="ECO:0000313" key="2">
    <source>
        <dbReference type="Proteomes" id="UP001500571"/>
    </source>
</evidence>
<name>A0ABN2R045_9ACTN</name>
<evidence type="ECO:0000313" key="1">
    <source>
        <dbReference type="EMBL" id="GAA1961132.1"/>
    </source>
</evidence>